<evidence type="ECO:0000256" key="6">
    <source>
        <dbReference type="ARBA" id="ARBA00071120"/>
    </source>
</evidence>
<dbReference type="CDD" id="cd03444">
    <property type="entry name" value="Thioesterase_II_repeat1"/>
    <property type="match status" value="1"/>
</dbReference>
<evidence type="ECO:0000256" key="4">
    <source>
        <dbReference type="ARBA" id="ARBA00023098"/>
    </source>
</evidence>
<dbReference type="GO" id="GO:0006637">
    <property type="term" value="P:acyl-CoA metabolic process"/>
    <property type="evidence" value="ECO:0007669"/>
    <property type="project" value="InterPro"/>
</dbReference>
<keyword evidence="3" id="KW-0378">Hydrolase</keyword>
<comment type="similarity">
    <text evidence="1">Belongs to the C/M/P thioester hydrolase family.</text>
</comment>
<evidence type="ECO:0000256" key="7">
    <source>
        <dbReference type="ARBA" id="ARBA00079653"/>
    </source>
</evidence>
<evidence type="ECO:0000259" key="9">
    <source>
        <dbReference type="Pfam" id="PF13622"/>
    </source>
</evidence>
<dbReference type="CDD" id="cd03445">
    <property type="entry name" value="Thioesterase_II_repeat2"/>
    <property type="match status" value="1"/>
</dbReference>
<dbReference type="InterPro" id="IPR042171">
    <property type="entry name" value="Acyl-CoA_hotdog"/>
</dbReference>
<comment type="catalytic activity">
    <reaction evidence="5">
        <text>a fatty acyl-CoA + H2O = a fatty acid + CoA + H(+)</text>
        <dbReference type="Rhea" id="RHEA:16781"/>
        <dbReference type="ChEBI" id="CHEBI:15377"/>
        <dbReference type="ChEBI" id="CHEBI:15378"/>
        <dbReference type="ChEBI" id="CHEBI:28868"/>
        <dbReference type="ChEBI" id="CHEBI:57287"/>
        <dbReference type="ChEBI" id="CHEBI:77636"/>
        <dbReference type="EC" id="3.1.2.20"/>
    </reaction>
    <physiologicalReaction direction="left-to-right" evidence="5">
        <dbReference type="Rhea" id="RHEA:16782"/>
    </physiologicalReaction>
</comment>
<feature type="domain" description="Acyl-CoA thioesterase-like N-terminal HotDog" evidence="9">
    <location>
        <begin position="44"/>
        <end position="120"/>
    </location>
</feature>
<proteinExistence type="inferred from homology"/>
<dbReference type="Pfam" id="PF02551">
    <property type="entry name" value="Acyl_CoA_thio"/>
    <property type="match status" value="1"/>
</dbReference>
<dbReference type="Pfam" id="PF13622">
    <property type="entry name" value="4HBT_3"/>
    <property type="match status" value="1"/>
</dbReference>
<comment type="caution">
    <text evidence="10">The sequence shown here is derived from an EMBL/GenBank/DDBJ whole genome shotgun (WGS) entry which is preliminary data.</text>
</comment>
<reference evidence="10 11" key="1">
    <citation type="submission" date="2019-06" db="EMBL/GenBank/DDBJ databases">
        <title>Sequencing the genomes of 1000 actinobacteria strains.</title>
        <authorList>
            <person name="Klenk H.-P."/>
        </authorList>
    </citation>
    <scope>NUCLEOTIDE SEQUENCE [LARGE SCALE GENOMIC DNA]</scope>
    <source>
        <strain evidence="10 11">DSM 45301</strain>
    </source>
</reference>
<dbReference type="Proteomes" id="UP000315677">
    <property type="component" value="Unassembled WGS sequence"/>
</dbReference>
<keyword evidence="4" id="KW-0443">Lipid metabolism</keyword>
<dbReference type="EMBL" id="VFPA01000002">
    <property type="protein sequence ID" value="TQM11374.1"/>
    <property type="molecule type" value="Genomic_DNA"/>
</dbReference>
<dbReference type="GO" id="GO:0047617">
    <property type="term" value="F:fatty acyl-CoA hydrolase activity"/>
    <property type="evidence" value="ECO:0007669"/>
    <property type="project" value="UniProtKB-EC"/>
</dbReference>
<dbReference type="InterPro" id="IPR025652">
    <property type="entry name" value="TesB_C"/>
</dbReference>
<dbReference type="Gene3D" id="2.40.160.210">
    <property type="entry name" value="Acyl-CoA thioesterase, double hotdog domain"/>
    <property type="match status" value="1"/>
</dbReference>
<organism evidence="10 11">
    <name type="scientific">Pseudonocardia kunmingensis</name>
    <dbReference type="NCBI Taxonomy" id="630975"/>
    <lineage>
        <taxon>Bacteria</taxon>
        <taxon>Bacillati</taxon>
        <taxon>Actinomycetota</taxon>
        <taxon>Actinomycetes</taxon>
        <taxon>Pseudonocardiales</taxon>
        <taxon>Pseudonocardiaceae</taxon>
        <taxon>Pseudonocardia</taxon>
    </lineage>
</organism>
<evidence type="ECO:0000256" key="3">
    <source>
        <dbReference type="ARBA" id="ARBA00022801"/>
    </source>
</evidence>
<dbReference type="PANTHER" id="PTHR11066:SF34">
    <property type="entry name" value="ACYL-COENZYME A THIOESTERASE 8"/>
    <property type="match status" value="1"/>
</dbReference>
<dbReference type="InterPro" id="IPR003703">
    <property type="entry name" value="Acyl_CoA_thio"/>
</dbReference>
<protein>
    <recommendedName>
        <fullName evidence="6">Acyl-CoA thioesterase 2</fullName>
    </recommendedName>
    <alternativeName>
        <fullName evidence="7">Thioesterase II</fullName>
    </alternativeName>
</protein>
<evidence type="ECO:0000256" key="2">
    <source>
        <dbReference type="ARBA" id="ARBA00011881"/>
    </source>
</evidence>
<evidence type="ECO:0000259" key="8">
    <source>
        <dbReference type="Pfam" id="PF02551"/>
    </source>
</evidence>
<sequence length="302" mass="33728">MEPHTGGATTPDSAPTLRMTRMLDLEQLEVELFRGFGVERSPMRVFGGVVAAQSLVAAGRTVPAGRLVHSLHAYFLRPGDPSVPIVYRVDPIRDGGSFTTRRVTAQQHGEAIFTLSASFHTPEDGFTHQLPRLDAPSPEDLPVTPGSMDDADELSRRWYSTLPERHPFEFRFDGELPRLATGRGERVAPRQRFWLRSREPLPDDPLLHRCAATYASDMLLLSSSLGLHGTTLDSRDLQFASLDHAVWFHGPFRADEWLYYDQEGTWAGGGRALCRGRMFNRAGALVVSVVQEGLIRQRPRVE</sequence>
<evidence type="ECO:0000256" key="5">
    <source>
        <dbReference type="ARBA" id="ARBA00050943"/>
    </source>
</evidence>
<name>A0A543DPZ4_9PSEU</name>
<evidence type="ECO:0000313" key="10">
    <source>
        <dbReference type="EMBL" id="TQM11374.1"/>
    </source>
</evidence>
<comment type="subunit">
    <text evidence="2">Homotetramer.</text>
</comment>
<evidence type="ECO:0000313" key="11">
    <source>
        <dbReference type="Proteomes" id="UP000315677"/>
    </source>
</evidence>
<dbReference type="InterPro" id="IPR049449">
    <property type="entry name" value="TesB_ACOT8-like_N"/>
</dbReference>
<dbReference type="PANTHER" id="PTHR11066">
    <property type="entry name" value="ACYL-COA THIOESTERASE"/>
    <property type="match status" value="1"/>
</dbReference>
<dbReference type="SUPFAM" id="SSF54637">
    <property type="entry name" value="Thioesterase/thiol ester dehydrase-isomerase"/>
    <property type="match status" value="2"/>
</dbReference>
<gene>
    <name evidence="10" type="ORF">FB558_3933</name>
</gene>
<evidence type="ECO:0000256" key="1">
    <source>
        <dbReference type="ARBA" id="ARBA00006538"/>
    </source>
</evidence>
<dbReference type="InterPro" id="IPR029069">
    <property type="entry name" value="HotDog_dom_sf"/>
</dbReference>
<dbReference type="AlphaFoldDB" id="A0A543DPZ4"/>
<feature type="domain" description="Acyl-CoA thioesterase 2 C-terminal" evidence="8">
    <location>
        <begin position="180"/>
        <end position="294"/>
    </location>
</feature>
<keyword evidence="11" id="KW-1185">Reference proteome</keyword>
<dbReference type="FunFam" id="2.40.160.210:FF:000001">
    <property type="entry name" value="Acyl-CoA thioesterase II"/>
    <property type="match status" value="1"/>
</dbReference>
<dbReference type="GO" id="GO:0009062">
    <property type="term" value="P:fatty acid catabolic process"/>
    <property type="evidence" value="ECO:0007669"/>
    <property type="project" value="TreeGrafter"/>
</dbReference>
<accession>A0A543DPZ4</accession>